<evidence type="ECO:0000313" key="4">
    <source>
        <dbReference type="Proteomes" id="UP001208017"/>
    </source>
</evidence>
<sequence length="299" mass="34632">MVWNHGLIDFLTKHREEIAHDWVNRRPSDPSSPYLYQAIIDQEADNWTEHSGAHLMGMLVRSLNGDIREEVETWTKHMGSTRARQGIDISHSLERFTAYRQVLWRYLFRYYKAQGIDESPDEFFRVLEHFADTLNLLQERYCSHFFAYKEQIIEAQRTLIGELAVPVMPITEDVCVLPLLGTIDTHRAKVILETTLQRVMEQQARYLVIDVSGVMVIDTMVAQRLFEIVKALRLMGTTSILSGIQPDVAQTMVQLGIQVSAQVETMNNLRQALRRIEDLKRADAKGERLTRSLFLNDQE</sequence>
<dbReference type="Gene3D" id="1.10.490.70">
    <property type="entry name" value="Histidine kinase N-terminal domain"/>
    <property type="match status" value="1"/>
</dbReference>
<proteinExistence type="predicted"/>
<dbReference type="Proteomes" id="UP001208017">
    <property type="component" value="Unassembled WGS sequence"/>
</dbReference>
<protein>
    <submittedName>
        <fullName evidence="3">STAS domain-containing protein</fullName>
    </submittedName>
</protein>
<dbReference type="InterPro" id="IPR036513">
    <property type="entry name" value="STAS_dom_sf"/>
</dbReference>
<dbReference type="SUPFAM" id="SSF52091">
    <property type="entry name" value="SpoIIaa-like"/>
    <property type="match status" value="1"/>
</dbReference>
<dbReference type="Pfam" id="PF01740">
    <property type="entry name" value="STAS"/>
    <property type="match status" value="1"/>
</dbReference>
<dbReference type="PANTHER" id="PTHR33745:SF3">
    <property type="entry name" value="RSBT CO-ANTAGONIST PROTEIN RSBRC"/>
    <property type="match status" value="1"/>
</dbReference>
<organism evidence="3 4">
    <name type="scientific">Tumebacillus lacus</name>
    <dbReference type="NCBI Taxonomy" id="2995335"/>
    <lineage>
        <taxon>Bacteria</taxon>
        <taxon>Bacillati</taxon>
        <taxon>Bacillota</taxon>
        <taxon>Bacilli</taxon>
        <taxon>Bacillales</taxon>
        <taxon>Alicyclobacillaceae</taxon>
        <taxon>Tumebacillus</taxon>
    </lineage>
</organism>
<accession>A0ABT3X294</accession>
<dbReference type="CDD" id="cd07041">
    <property type="entry name" value="STAS_RsbR_RsbS_like"/>
    <property type="match status" value="1"/>
</dbReference>
<dbReference type="InterPro" id="IPR002645">
    <property type="entry name" value="STAS_dom"/>
</dbReference>
<dbReference type="PROSITE" id="PS50801">
    <property type="entry name" value="STAS"/>
    <property type="match status" value="1"/>
</dbReference>
<name>A0ABT3X294_9BACL</name>
<dbReference type="InterPro" id="IPR051932">
    <property type="entry name" value="Bact_StressResp_Reg"/>
</dbReference>
<keyword evidence="4" id="KW-1185">Reference proteome</keyword>
<feature type="domain" description="STAS" evidence="2">
    <location>
        <begin position="164"/>
        <end position="276"/>
    </location>
</feature>
<evidence type="ECO:0000313" key="3">
    <source>
        <dbReference type="EMBL" id="MCX7571037.1"/>
    </source>
</evidence>
<evidence type="ECO:0000259" key="2">
    <source>
        <dbReference type="PROSITE" id="PS50801"/>
    </source>
</evidence>
<dbReference type="RefSeq" id="WP_267152285.1">
    <property type="nucleotide sequence ID" value="NZ_JAPMLT010000008.1"/>
</dbReference>
<keyword evidence="1" id="KW-0597">Phosphoprotein</keyword>
<reference evidence="3 4" key="1">
    <citation type="submission" date="2022-11" db="EMBL/GenBank/DDBJ databases">
        <title>Study of microbial diversity in lake waters.</title>
        <authorList>
            <person name="Zhang J."/>
        </authorList>
    </citation>
    <scope>NUCLEOTIDE SEQUENCE [LARGE SCALE GENOMIC DNA]</scope>
    <source>
        <strain evidence="3 4">DT12</strain>
    </source>
</reference>
<gene>
    <name evidence="3" type="ORF">OS242_13890</name>
</gene>
<dbReference type="EMBL" id="JAPMLT010000008">
    <property type="protein sequence ID" value="MCX7571037.1"/>
    <property type="molecule type" value="Genomic_DNA"/>
</dbReference>
<dbReference type="Gene3D" id="3.30.750.24">
    <property type="entry name" value="STAS domain"/>
    <property type="match status" value="1"/>
</dbReference>
<evidence type="ECO:0000256" key="1">
    <source>
        <dbReference type="ARBA" id="ARBA00022553"/>
    </source>
</evidence>
<dbReference type="PANTHER" id="PTHR33745">
    <property type="entry name" value="RSBT ANTAGONIST PROTEIN RSBS-RELATED"/>
    <property type="match status" value="1"/>
</dbReference>
<comment type="caution">
    <text evidence="3">The sequence shown here is derived from an EMBL/GenBank/DDBJ whole genome shotgun (WGS) entry which is preliminary data.</text>
</comment>